<sequence length="68" mass="7937">MYDEKRIILIFKTGNESYALIPLEDTLEHWKEGICKHRLHRQEAVGKGLPSDNNQTLDSIAIKPRFEE</sequence>
<dbReference type="KEGG" id="nai:NECAME_09093"/>
<proteinExistence type="predicted"/>
<dbReference type="AlphaFoldDB" id="W2TEQ9"/>
<keyword evidence="2" id="KW-1185">Reference proteome</keyword>
<evidence type="ECO:0000313" key="1">
    <source>
        <dbReference type="EMBL" id="ETN80545.1"/>
    </source>
</evidence>
<protein>
    <submittedName>
        <fullName evidence="1">Uncharacterized protein</fullName>
    </submittedName>
</protein>
<dbReference type="OrthoDB" id="5861461at2759"/>
<gene>
    <name evidence="1" type="ORF">NECAME_09093</name>
</gene>
<evidence type="ECO:0000313" key="2">
    <source>
        <dbReference type="Proteomes" id="UP000053676"/>
    </source>
</evidence>
<reference evidence="2" key="1">
    <citation type="journal article" date="2014" name="Nat. Genet.">
        <title>Genome of the human hookworm Necator americanus.</title>
        <authorList>
            <person name="Tang Y.T."/>
            <person name="Gao X."/>
            <person name="Rosa B.A."/>
            <person name="Abubucker S."/>
            <person name="Hallsworth-Pepin K."/>
            <person name="Martin J."/>
            <person name="Tyagi R."/>
            <person name="Heizer E."/>
            <person name="Zhang X."/>
            <person name="Bhonagiri-Palsikar V."/>
            <person name="Minx P."/>
            <person name="Warren W.C."/>
            <person name="Wang Q."/>
            <person name="Zhan B."/>
            <person name="Hotez P.J."/>
            <person name="Sternberg P.W."/>
            <person name="Dougall A."/>
            <person name="Gaze S.T."/>
            <person name="Mulvenna J."/>
            <person name="Sotillo J."/>
            <person name="Ranganathan S."/>
            <person name="Rabelo E.M."/>
            <person name="Wilson R.K."/>
            <person name="Felgner P.L."/>
            <person name="Bethony J."/>
            <person name="Hawdon J.M."/>
            <person name="Gasser R.B."/>
            <person name="Loukas A."/>
            <person name="Mitreva M."/>
        </authorList>
    </citation>
    <scope>NUCLEOTIDE SEQUENCE [LARGE SCALE GENOMIC DNA]</scope>
</reference>
<dbReference type="EMBL" id="KI659052">
    <property type="protein sequence ID" value="ETN80545.1"/>
    <property type="molecule type" value="Genomic_DNA"/>
</dbReference>
<dbReference type="Proteomes" id="UP000053676">
    <property type="component" value="Unassembled WGS sequence"/>
</dbReference>
<organism evidence="1 2">
    <name type="scientific">Necator americanus</name>
    <name type="common">Human hookworm</name>
    <dbReference type="NCBI Taxonomy" id="51031"/>
    <lineage>
        <taxon>Eukaryota</taxon>
        <taxon>Metazoa</taxon>
        <taxon>Ecdysozoa</taxon>
        <taxon>Nematoda</taxon>
        <taxon>Chromadorea</taxon>
        <taxon>Rhabditida</taxon>
        <taxon>Rhabditina</taxon>
        <taxon>Rhabditomorpha</taxon>
        <taxon>Strongyloidea</taxon>
        <taxon>Ancylostomatidae</taxon>
        <taxon>Bunostominae</taxon>
        <taxon>Necator</taxon>
    </lineage>
</organism>
<accession>W2TEQ9</accession>
<name>W2TEQ9_NECAM</name>